<reference evidence="2 3" key="1">
    <citation type="journal article" date="2022" name="Nat. Genet.">
        <title>Improved pea reference genome and pan-genome highlight genomic features and evolutionary characteristics.</title>
        <authorList>
            <person name="Yang T."/>
            <person name="Liu R."/>
            <person name="Luo Y."/>
            <person name="Hu S."/>
            <person name="Wang D."/>
            <person name="Wang C."/>
            <person name="Pandey M.K."/>
            <person name="Ge S."/>
            <person name="Xu Q."/>
            <person name="Li N."/>
            <person name="Li G."/>
            <person name="Huang Y."/>
            <person name="Saxena R.K."/>
            <person name="Ji Y."/>
            <person name="Li M."/>
            <person name="Yan X."/>
            <person name="He Y."/>
            <person name="Liu Y."/>
            <person name="Wang X."/>
            <person name="Xiang C."/>
            <person name="Varshney R.K."/>
            <person name="Ding H."/>
            <person name="Gao S."/>
            <person name="Zong X."/>
        </authorList>
    </citation>
    <scope>NUCLEOTIDE SEQUENCE [LARGE SCALE GENOMIC DNA]</scope>
    <source>
        <strain evidence="2 3">cv. Zhongwan 6</strain>
    </source>
</reference>
<name>A0A9D4W5N3_PEA</name>
<evidence type="ECO:0000313" key="2">
    <source>
        <dbReference type="EMBL" id="KAI5395522.1"/>
    </source>
</evidence>
<dbReference type="EMBL" id="JAMSHJ010000006">
    <property type="protein sequence ID" value="KAI5395522.1"/>
    <property type="molecule type" value="Genomic_DNA"/>
</dbReference>
<comment type="caution">
    <text evidence="2">The sequence shown here is derived from an EMBL/GenBank/DDBJ whole genome shotgun (WGS) entry which is preliminary data.</text>
</comment>
<evidence type="ECO:0000313" key="3">
    <source>
        <dbReference type="Proteomes" id="UP001058974"/>
    </source>
</evidence>
<organism evidence="2 3">
    <name type="scientific">Pisum sativum</name>
    <name type="common">Garden pea</name>
    <name type="synonym">Lathyrus oleraceus</name>
    <dbReference type="NCBI Taxonomy" id="3888"/>
    <lineage>
        <taxon>Eukaryota</taxon>
        <taxon>Viridiplantae</taxon>
        <taxon>Streptophyta</taxon>
        <taxon>Embryophyta</taxon>
        <taxon>Tracheophyta</taxon>
        <taxon>Spermatophyta</taxon>
        <taxon>Magnoliopsida</taxon>
        <taxon>eudicotyledons</taxon>
        <taxon>Gunneridae</taxon>
        <taxon>Pentapetalae</taxon>
        <taxon>rosids</taxon>
        <taxon>fabids</taxon>
        <taxon>Fabales</taxon>
        <taxon>Fabaceae</taxon>
        <taxon>Papilionoideae</taxon>
        <taxon>50 kb inversion clade</taxon>
        <taxon>NPAAA clade</taxon>
        <taxon>Hologalegina</taxon>
        <taxon>IRL clade</taxon>
        <taxon>Fabeae</taxon>
        <taxon>Lathyrus</taxon>
    </lineage>
</organism>
<accession>A0A9D4W5N3</accession>
<gene>
    <name evidence="2" type="ORF">KIW84_061903</name>
</gene>
<dbReference type="Gramene" id="Psat06G0190300-T1">
    <property type="protein sequence ID" value="KAI5395522.1"/>
    <property type="gene ID" value="KIW84_061903"/>
</dbReference>
<keyword evidence="3" id="KW-1185">Reference proteome</keyword>
<feature type="domain" description="DUF7745" evidence="1">
    <location>
        <begin position="14"/>
        <end position="82"/>
    </location>
</feature>
<evidence type="ECO:0000259" key="1">
    <source>
        <dbReference type="Pfam" id="PF24924"/>
    </source>
</evidence>
<dbReference type="PANTHER" id="PTHR48154">
    <property type="entry name" value="PROTEIN, PUTATIVE-RELATED"/>
    <property type="match status" value="1"/>
</dbReference>
<sequence length="229" mass="26300">MKCLKELPPCFKVMLEGRFSGILSLLTVKVQTSAITALAQFYDPPFQRFLFQDFHLTLVLKEFEGILGSSMKGRTTYNRISQLTSHVLKPNALIGDMSSIDWAQTLVSLTERDITWYRNKLNIEEIIIRCGIFPKIPLIGSTSYISYNPMLVIRRFGYPILGKLEGKELEEMILDDMGAKDPTLLHKIVRSWEKIHTKGPELRKRDGVSKITYQQWVLEGVKAVKLPFY</sequence>
<dbReference type="Pfam" id="PF24924">
    <property type="entry name" value="DUF7745"/>
    <property type="match status" value="2"/>
</dbReference>
<dbReference type="AlphaFoldDB" id="A0A9D4W5N3"/>
<dbReference type="InterPro" id="IPR056647">
    <property type="entry name" value="DUF7745"/>
</dbReference>
<dbReference type="PANTHER" id="PTHR48154:SF1">
    <property type="entry name" value="PROTEIN, PUTATIVE-RELATED"/>
    <property type="match status" value="1"/>
</dbReference>
<protein>
    <recommendedName>
        <fullName evidence="1">DUF7745 domain-containing protein</fullName>
    </recommendedName>
</protein>
<feature type="domain" description="DUF7745" evidence="1">
    <location>
        <begin position="83"/>
        <end position="221"/>
    </location>
</feature>
<dbReference type="Proteomes" id="UP001058974">
    <property type="component" value="Chromosome 6"/>
</dbReference>
<proteinExistence type="predicted"/>